<dbReference type="EMBL" id="ML995857">
    <property type="protein sequence ID" value="KAF2767397.1"/>
    <property type="molecule type" value="Genomic_DNA"/>
</dbReference>
<dbReference type="Gene3D" id="3.30.40.10">
    <property type="entry name" value="Zinc/RING finger domain, C3HC4 (zinc finger)"/>
    <property type="match status" value="1"/>
</dbReference>
<sequence>MARPVVLSLDDEEPAEAEQSGKQIEEQYQDDRPNPNVGQFSAALGCYPIISQLVRYLDLNSLHDLSRTCRQVRVNLLQHQKLLVSQTLRCDNENANPAERLGAALHASHQVWTAYGRDGTKIGRITSGKIGACAADLVGECRRCGSIVCRNCVIKAPPVSNLKGRHRRLCRTCMKSPMQLLTTVTIPTAQSSHERDANKLPAAGMIARSPCTCDKDGVWICQPCGYSLRPADTTYFRGWAWRTRYRASGGFGAGLGEGNEAVECGRHSDCLAAKGVEQEVECDASDMEALAAEVAKAEVEGHEWRGSSYESQEIMGIGGQVKRKIKKRVLVGAVVKEYEDEQSKGDFCGREQRGENRSWCSWCERVVPGKKDLERTGMSSESVASESSNGSI</sequence>
<dbReference type="InterPro" id="IPR013083">
    <property type="entry name" value="Znf_RING/FYVE/PHD"/>
</dbReference>
<keyword evidence="3" id="KW-1185">Reference proteome</keyword>
<dbReference type="SUPFAM" id="SSF57903">
    <property type="entry name" value="FYVE/PHD zinc finger"/>
    <property type="match status" value="1"/>
</dbReference>
<dbReference type="OrthoDB" id="5288318at2759"/>
<accession>A0A6G1L3F1</accession>
<dbReference type="CDD" id="cd00065">
    <property type="entry name" value="FYVE_like_SF"/>
    <property type="match status" value="1"/>
</dbReference>
<dbReference type="AlphaFoldDB" id="A0A6G1L3F1"/>
<name>A0A6G1L3F1_9PEZI</name>
<dbReference type="Proteomes" id="UP000799436">
    <property type="component" value="Unassembled WGS sequence"/>
</dbReference>
<gene>
    <name evidence="2" type="ORF">EJ03DRAFT_329295</name>
</gene>
<feature type="compositionally biased region" description="Basic and acidic residues" evidence="1">
    <location>
        <begin position="23"/>
        <end position="33"/>
    </location>
</feature>
<protein>
    <recommendedName>
        <fullName evidence="4">F-box domain-containing protein</fullName>
    </recommendedName>
</protein>
<reference evidence="2" key="1">
    <citation type="journal article" date="2020" name="Stud. Mycol.">
        <title>101 Dothideomycetes genomes: a test case for predicting lifestyles and emergence of pathogens.</title>
        <authorList>
            <person name="Haridas S."/>
            <person name="Albert R."/>
            <person name="Binder M."/>
            <person name="Bloem J."/>
            <person name="Labutti K."/>
            <person name="Salamov A."/>
            <person name="Andreopoulos B."/>
            <person name="Baker S."/>
            <person name="Barry K."/>
            <person name="Bills G."/>
            <person name="Bluhm B."/>
            <person name="Cannon C."/>
            <person name="Castanera R."/>
            <person name="Culley D."/>
            <person name="Daum C."/>
            <person name="Ezra D."/>
            <person name="Gonzalez J."/>
            <person name="Henrissat B."/>
            <person name="Kuo A."/>
            <person name="Liang C."/>
            <person name="Lipzen A."/>
            <person name="Lutzoni F."/>
            <person name="Magnuson J."/>
            <person name="Mondo S."/>
            <person name="Nolan M."/>
            <person name="Ohm R."/>
            <person name="Pangilinan J."/>
            <person name="Park H.-J."/>
            <person name="Ramirez L."/>
            <person name="Alfaro M."/>
            <person name="Sun H."/>
            <person name="Tritt A."/>
            <person name="Yoshinaga Y."/>
            <person name="Zwiers L.-H."/>
            <person name="Turgeon B."/>
            <person name="Goodwin S."/>
            <person name="Spatafora J."/>
            <person name="Crous P."/>
            <person name="Grigoriev I."/>
        </authorList>
    </citation>
    <scope>NUCLEOTIDE SEQUENCE</scope>
    <source>
        <strain evidence="2">CBS 116005</strain>
    </source>
</reference>
<proteinExistence type="predicted"/>
<dbReference type="InterPro" id="IPR011011">
    <property type="entry name" value="Znf_FYVE_PHD"/>
</dbReference>
<evidence type="ECO:0008006" key="4">
    <source>
        <dbReference type="Google" id="ProtNLM"/>
    </source>
</evidence>
<evidence type="ECO:0000313" key="3">
    <source>
        <dbReference type="Proteomes" id="UP000799436"/>
    </source>
</evidence>
<organism evidence="2 3">
    <name type="scientific">Teratosphaeria nubilosa</name>
    <dbReference type="NCBI Taxonomy" id="161662"/>
    <lineage>
        <taxon>Eukaryota</taxon>
        <taxon>Fungi</taxon>
        <taxon>Dikarya</taxon>
        <taxon>Ascomycota</taxon>
        <taxon>Pezizomycotina</taxon>
        <taxon>Dothideomycetes</taxon>
        <taxon>Dothideomycetidae</taxon>
        <taxon>Mycosphaerellales</taxon>
        <taxon>Teratosphaeriaceae</taxon>
        <taxon>Teratosphaeria</taxon>
    </lineage>
</organism>
<evidence type="ECO:0000313" key="2">
    <source>
        <dbReference type="EMBL" id="KAF2767397.1"/>
    </source>
</evidence>
<feature type="region of interest" description="Disordered" evidence="1">
    <location>
        <begin position="1"/>
        <end position="34"/>
    </location>
</feature>
<evidence type="ECO:0000256" key="1">
    <source>
        <dbReference type="SAM" id="MobiDB-lite"/>
    </source>
</evidence>